<evidence type="ECO:0000313" key="3">
    <source>
        <dbReference type="Proteomes" id="UP000001026"/>
    </source>
</evidence>
<organism evidence="2 3">
    <name type="scientific">Prochlorococcus marinus subsp. pastoris (strain CCMP1986 / NIES-2087 / MED4)</name>
    <dbReference type="NCBI Taxonomy" id="59919"/>
    <lineage>
        <taxon>Bacteria</taxon>
        <taxon>Bacillati</taxon>
        <taxon>Cyanobacteriota</taxon>
        <taxon>Cyanophyceae</taxon>
        <taxon>Synechococcales</taxon>
        <taxon>Prochlorococcaceae</taxon>
        <taxon>Prochlorococcus</taxon>
    </lineage>
</organism>
<proteinExistence type="predicted"/>
<feature type="compositionally biased region" description="Basic and acidic residues" evidence="1">
    <location>
        <begin position="147"/>
        <end position="162"/>
    </location>
</feature>
<dbReference type="STRING" id="59919.PMM2019"/>
<dbReference type="HOGENOM" id="CLU_098226_0_0_3"/>
<sequence length="189" mass="22387">MNSRRPRNFRNNFDRTILDKQVDKIFETGRQFVDGVSGSRPGKKRSTDFQVISRRNVKNVGRWVSDKMDMFFEEEDDDWSDQENSYEEAQDIKSFSRGSKFIDVEKPFSKRPLEALSLRQPKSIQMDEQKKLPYGKSNSFDEWPDDSDLKVDRWQRSSEKINEINVNQDNPKSVSNNGRSIPRSRRRRI</sequence>
<name>A8WIN4_PROMP</name>
<evidence type="ECO:0000256" key="1">
    <source>
        <dbReference type="SAM" id="MobiDB-lite"/>
    </source>
</evidence>
<dbReference type="OrthoDB" id="542533at2"/>
<dbReference type="KEGG" id="pmm:PMM2019"/>
<dbReference type="RefSeq" id="WP_036930704.1">
    <property type="nucleotide sequence ID" value="NC_005072.1"/>
</dbReference>
<dbReference type="eggNOG" id="ENOG5030843">
    <property type="taxonomic scope" value="Bacteria"/>
</dbReference>
<dbReference type="Proteomes" id="UP000001026">
    <property type="component" value="Chromosome"/>
</dbReference>
<dbReference type="AlphaFoldDB" id="A8WIN4"/>
<evidence type="ECO:0000313" key="2">
    <source>
        <dbReference type="EMBL" id="CAP16524.1"/>
    </source>
</evidence>
<reference evidence="2 3" key="1">
    <citation type="journal article" date="2003" name="Nature">
        <title>Genome divergence in two Prochlorococcus ecotypes reflects oceanic niche differentiation.</title>
        <authorList>
            <person name="Rocap G."/>
            <person name="Larimer F.W."/>
            <person name="Lamerdin J.E."/>
            <person name="Malfatti S."/>
            <person name="Chain P."/>
            <person name="Ahlgren N.A."/>
            <person name="Arellano A."/>
            <person name="Coleman M."/>
            <person name="Hauser L."/>
            <person name="Hess W.R."/>
            <person name="Johnson Z.I."/>
            <person name="Land M.L."/>
            <person name="Lindell D."/>
            <person name="Post A.F."/>
            <person name="Regala W."/>
            <person name="Shah M."/>
            <person name="Shaw S.L."/>
            <person name="Steglich C."/>
            <person name="Sullivan M.B."/>
            <person name="Ting C.S."/>
            <person name="Tolonen A."/>
            <person name="Webb E.A."/>
            <person name="Zinser E.R."/>
            <person name="Chisholm S.W."/>
        </authorList>
    </citation>
    <scope>NUCLEOTIDE SEQUENCE [LARGE SCALE GENOMIC DNA]</scope>
    <source>
        <strain evidence="3">CCMP1986 / NIES-2087 / MED4</strain>
    </source>
</reference>
<gene>
    <name evidence="2" type="ordered locus">PMM2019</name>
</gene>
<feature type="compositionally biased region" description="Polar residues" evidence="1">
    <location>
        <begin position="164"/>
        <end position="178"/>
    </location>
</feature>
<accession>A8WIN4</accession>
<feature type="region of interest" description="Disordered" evidence="1">
    <location>
        <begin position="119"/>
        <end position="189"/>
    </location>
</feature>
<dbReference type="EMBL" id="BX548174">
    <property type="protein sequence ID" value="CAP16524.1"/>
    <property type="molecule type" value="Genomic_DNA"/>
</dbReference>
<protein>
    <submittedName>
        <fullName evidence="2">Uncharacterized protein</fullName>
    </submittedName>
</protein>